<name>A0A4U0U044_9PEZI</name>
<dbReference type="OrthoDB" id="3919589at2759"/>
<feature type="region of interest" description="Disordered" evidence="1">
    <location>
        <begin position="194"/>
        <end position="232"/>
    </location>
</feature>
<feature type="compositionally biased region" description="Low complexity" evidence="1">
    <location>
        <begin position="411"/>
        <end position="420"/>
    </location>
</feature>
<proteinExistence type="predicted"/>
<protein>
    <submittedName>
        <fullName evidence="2">Uncharacterized protein</fullName>
    </submittedName>
</protein>
<keyword evidence="3" id="KW-1185">Reference proteome</keyword>
<feature type="compositionally biased region" description="Polar residues" evidence="1">
    <location>
        <begin position="1"/>
        <end position="22"/>
    </location>
</feature>
<reference evidence="2 3" key="1">
    <citation type="submission" date="2017-03" db="EMBL/GenBank/DDBJ databases">
        <title>Genomes of endolithic fungi from Antarctica.</title>
        <authorList>
            <person name="Coleine C."/>
            <person name="Masonjones S."/>
            <person name="Stajich J.E."/>
        </authorList>
    </citation>
    <scope>NUCLEOTIDE SEQUENCE [LARGE SCALE GENOMIC DNA]</scope>
    <source>
        <strain evidence="2 3">CCFEE 6315</strain>
    </source>
</reference>
<feature type="region of interest" description="Disordered" evidence="1">
    <location>
        <begin position="470"/>
        <end position="620"/>
    </location>
</feature>
<feature type="compositionally biased region" description="Low complexity" evidence="1">
    <location>
        <begin position="540"/>
        <end position="557"/>
    </location>
</feature>
<feature type="compositionally biased region" description="Low complexity" evidence="1">
    <location>
        <begin position="70"/>
        <end position="80"/>
    </location>
</feature>
<feature type="compositionally biased region" description="Low complexity" evidence="1">
    <location>
        <begin position="489"/>
        <end position="522"/>
    </location>
</feature>
<dbReference type="EMBL" id="NAJL01000019">
    <property type="protein sequence ID" value="TKA28138.1"/>
    <property type="molecule type" value="Genomic_DNA"/>
</dbReference>
<accession>A0A4U0U044</accession>
<feature type="region of interest" description="Disordered" evidence="1">
    <location>
        <begin position="746"/>
        <end position="812"/>
    </location>
</feature>
<dbReference type="AlphaFoldDB" id="A0A4U0U044"/>
<feature type="region of interest" description="Disordered" evidence="1">
    <location>
        <begin position="824"/>
        <end position="860"/>
    </location>
</feature>
<feature type="compositionally biased region" description="Low complexity" evidence="1">
    <location>
        <begin position="116"/>
        <end position="127"/>
    </location>
</feature>
<sequence>MGSGTAPTSSNLCLETTPNSPQRHAKWSSGHLATMYIDSKPVSKYTRTEDWRIPTSPRSRSTQRPPALESDSSSTSSSKSMEPGIPSFQTFLKRTPPTEQQRPQPPMPTRLRRASSFDTTSSRPSSTFGRRTSSVYSRTISQWNPQWDKDQNDIPSVPALPNWQSADFADHNGLLLRPIAYSVSTSQLLEKLPQPQMLEPRTYNPLLTTPSPTASRVTTPSPPPPREPRPSVLLPPPPAVAHVPKQHLRMVSLEKAKELMQAPGTVHLLPEELRARSIGKSRSQEPIRIASIDMFGGASSPSFTAALAAASPTLVDDHGRERLLSLPRVSGGPVFAHEYPFPPARVSEREELESSEIFYQQALPLQRNGSPRTGSREKVAQTLGLEDAGETRGRTKTRGPRKVSYDHYLPSASHGSSASVASDDLFETDAQVIAKEYHSLLSEQYRQPSGSPAPKLLDSEADVRTHMKMVPQPLFHNHTRTSGRGSGGTTTTFRGSESSTSTGYGRASSEVSSSGSSAGYGSFPLRLSTTSPEREDGRRSTSGSIPISPPSAAFPRPMAVEPPRQPAPQAKKPGSKARRRSSVDNRVSMYYPHIMSRRPRKGKKSKGGSQVEKEEPVPGLPMLAADIIAQRLQTVETTPGSSPLHGSPPQVGGLRTRGDGPVDYSSSEKANQPLHQRVLRGAAKYADKLTWQAESPHKTQPSEGNAVFQGVASPESPHLLPSLSASGIVPSTIHLGWSDHAKTSFDQVRSSLQSPRHRPGLGITHTQTPARPLDESRSSLHEAAESTATGRQGSILGGLMESWRESKADKRREDLKRMIRVLTPGEEVARSESVGADAGARPATRPVGAGQRRSKTFDGL</sequence>
<evidence type="ECO:0000256" key="1">
    <source>
        <dbReference type="SAM" id="MobiDB-lite"/>
    </source>
</evidence>
<evidence type="ECO:0000313" key="2">
    <source>
        <dbReference type="EMBL" id="TKA28138.1"/>
    </source>
</evidence>
<comment type="caution">
    <text evidence="2">The sequence shown here is derived from an EMBL/GenBank/DDBJ whole genome shotgun (WGS) entry which is preliminary data.</text>
</comment>
<feature type="compositionally biased region" description="Low complexity" evidence="1">
    <location>
        <begin position="209"/>
        <end position="219"/>
    </location>
</feature>
<feature type="compositionally biased region" description="Basic residues" evidence="1">
    <location>
        <begin position="595"/>
        <end position="606"/>
    </location>
</feature>
<feature type="compositionally biased region" description="Basic and acidic residues" evidence="1">
    <location>
        <begin position="772"/>
        <end position="784"/>
    </location>
</feature>
<feature type="region of interest" description="Disordered" evidence="1">
    <location>
        <begin position="637"/>
        <end position="669"/>
    </location>
</feature>
<feature type="region of interest" description="Disordered" evidence="1">
    <location>
        <begin position="366"/>
        <end position="420"/>
    </location>
</feature>
<gene>
    <name evidence="2" type="ORF">B0A50_04109</name>
</gene>
<evidence type="ECO:0000313" key="3">
    <source>
        <dbReference type="Proteomes" id="UP000308549"/>
    </source>
</evidence>
<feature type="region of interest" description="Disordered" evidence="1">
    <location>
        <begin position="1"/>
        <end position="135"/>
    </location>
</feature>
<organism evidence="2 3">
    <name type="scientific">Salinomyces thailandicus</name>
    <dbReference type="NCBI Taxonomy" id="706561"/>
    <lineage>
        <taxon>Eukaryota</taxon>
        <taxon>Fungi</taxon>
        <taxon>Dikarya</taxon>
        <taxon>Ascomycota</taxon>
        <taxon>Pezizomycotina</taxon>
        <taxon>Dothideomycetes</taxon>
        <taxon>Dothideomycetidae</taxon>
        <taxon>Mycosphaerellales</taxon>
        <taxon>Teratosphaeriaceae</taxon>
        <taxon>Salinomyces</taxon>
    </lineage>
</organism>
<dbReference type="Proteomes" id="UP000308549">
    <property type="component" value="Unassembled WGS sequence"/>
</dbReference>
<feature type="compositionally biased region" description="Basic and acidic residues" evidence="1">
    <location>
        <begin position="802"/>
        <end position="812"/>
    </location>
</feature>